<proteinExistence type="predicted"/>
<evidence type="ECO:0000313" key="1">
    <source>
        <dbReference type="EMBL" id="UZD41925.1"/>
    </source>
</evidence>
<evidence type="ECO:0000313" key="2">
    <source>
        <dbReference type="Proteomes" id="UP001163262"/>
    </source>
</evidence>
<dbReference type="RefSeq" id="WP_178977481.1">
    <property type="nucleotide sequence ID" value="NZ_CP110230.1"/>
</dbReference>
<organism evidence="1 2">
    <name type="scientific">Capnocytophaga ochracea</name>
    <dbReference type="NCBI Taxonomy" id="1018"/>
    <lineage>
        <taxon>Bacteria</taxon>
        <taxon>Pseudomonadati</taxon>
        <taxon>Bacteroidota</taxon>
        <taxon>Flavobacteriia</taxon>
        <taxon>Flavobacteriales</taxon>
        <taxon>Flavobacteriaceae</taxon>
        <taxon>Capnocytophaga</taxon>
    </lineage>
</organism>
<reference evidence="1" key="1">
    <citation type="submission" date="2022-10" db="EMBL/GenBank/DDBJ databases">
        <title>Complete genome sequence of Capnocytophaga ochracea KCOM 2812 isolated from actinomycosis lesion.</title>
        <authorList>
            <person name="Kook J.-K."/>
            <person name="Park S.-N."/>
            <person name="Lim Y.K."/>
        </authorList>
    </citation>
    <scope>NUCLEOTIDE SEQUENCE</scope>
    <source>
        <strain evidence="1">KCOM 28121</strain>
    </source>
</reference>
<name>A0AA46WBN7_CAPOC</name>
<dbReference type="Proteomes" id="UP001163262">
    <property type="component" value="Chromosome"/>
</dbReference>
<protein>
    <submittedName>
        <fullName evidence="1">Uncharacterized protein</fullName>
    </submittedName>
</protein>
<dbReference type="EMBL" id="CP110230">
    <property type="protein sequence ID" value="UZD41925.1"/>
    <property type="molecule type" value="Genomic_DNA"/>
</dbReference>
<gene>
    <name evidence="1" type="ORF">OL231_05095</name>
</gene>
<sequence length="91" mass="11039">MKRSKIIEIIIDNICHDPSAYNPKWRWNAFSKNIKAEYQKILPILKYWEERNYISIINDDEYIFMLFPENLPARDVLLLESLSYENKSNNR</sequence>
<dbReference type="AlphaFoldDB" id="A0AA46WBN7"/>
<accession>A0AA46WBN7</accession>